<dbReference type="Proteomes" id="UP000051054">
    <property type="component" value="Unassembled WGS sequence"/>
</dbReference>
<dbReference type="PANTHER" id="PTHR33744">
    <property type="entry name" value="CARBOHYDRATE DIACID REGULATOR"/>
    <property type="match status" value="1"/>
</dbReference>
<evidence type="ECO:0000259" key="1">
    <source>
        <dbReference type="Pfam" id="PF05651"/>
    </source>
</evidence>
<dbReference type="OrthoDB" id="9792148at2"/>
<evidence type="ECO:0000313" key="4">
    <source>
        <dbReference type="Proteomes" id="UP000051054"/>
    </source>
</evidence>
<comment type="caution">
    <text evidence="3">The sequence shown here is derived from an EMBL/GenBank/DDBJ whole genome shotgun (WGS) entry which is preliminary data.</text>
</comment>
<name>A0A0R1WR31_9LACO</name>
<dbReference type="RefSeq" id="WP_025022918.1">
    <property type="nucleotide sequence ID" value="NZ_AZGD01000009.1"/>
</dbReference>
<dbReference type="Pfam" id="PF13556">
    <property type="entry name" value="HTH_30"/>
    <property type="match status" value="1"/>
</dbReference>
<dbReference type="InterPro" id="IPR008599">
    <property type="entry name" value="Diacid_rec"/>
</dbReference>
<sequence>MKLNRILAQKIVDKMMNDIPYNVNIMNEQGMIIASGDTKRIGKNHGEARRVLKHQKIFTYAQKDGLENVQPGINMPIEYRNEIIGVVGITGEPKQVKPFALLLKDATELLLEQQAFQENEESKAKKLTRFLFRWTQKDIDTDTVENLKKEALDLNIDFYQERTVVVIKCSHHDIKDLKLSAQDFHLNRSIDTQVLICHNQSAVQKCIEFARNSGYRVAVGMTGVNVGRSFFEAQTALRFANLLHEDYHSYSQVQFLEKLLESHLDDDDELLKKFSLLENTGLGTDLLETLLAYFKNNGDMSKTASTLHIHRNTLSYRLAKIKELIGLDPHNFLELFQLYVDLLTYLDAKDRGKLSN</sequence>
<dbReference type="EMBL" id="AZGD01000009">
    <property type="protein sequence ID" value="KRM20210.1"/>
    <property type="molecule type" value="Genomic_DNA"/>
</dbReference>
<dbReference type="PATRIC" id="fig|1423755.3.peg.339"/>
<feature type="domain" description="PucR C-terminal helix-turn-helix" evidence="2">
    <location>
        <begin position="286"/>
        <end position="343"/>
    </location>
</feature>
<evidence type="ECO:0000313" key="3">
    <source>
        <dbReference type="EMBL" id="KRM20210.1"/>
    </source>
</evidence>
<proteinExistence type="predicted"/>
<dbReference type="Gene3D" id="1.10.10.2840">
    <property type="entry name" value="PucR C-terminal helix-turn-helix domain"/>
    <property type="match status" value="1"/>
</dbReference>
<dbReference type="Pfam" id="PF05651">
    <property type="entry name" value="Diacid_rec"/>
    <property type="match status" value="1"/>
</dbReference>
<dbReference type="InterPro" id="IPR042070">
    <property type="entry name" value="PucR_C-HTH_sf"/>
</dbReference>
<protein>
    <submittedName>
        <fullName evidence="3">Carbohydrate diacid regulator</fullName>
    </submittedName>
</protein>
<dbReference type="AlphaFoldDB" id="A0A0R1WR31"/>
<dbReference type="eggNOG" id="COG3835">
    <property type="taxonomic scope" value="Bacteria"/>
</dbReference>
<dbReference type="STRING" id="1423755.FC40_GL000311"/>
<dbReference type="InterPro" id="IPR051448">
    <property type="entry name" value="CdaR-like_regulators"/>
</dbReference>
<reference evidence="3 4" key="1">
    <citation type="journal article" date="2015" name="Genome Announc.">
        <title>Expanding the biotechnology potential of lactobacilli through comparative genomics of 213 strains and associated genera.</title>
        <authorList>
            <person name="Sun Z."/>
            <person name="Harris H.M."/>
            <person name="McCann A."/>
            <person name="Guo C."/>
            <person name="Argimon S."/>
            <person name="Zhang W."/>
            <person name="Yang X."/>
            <person name="Jeffery I.B."/>
            <person name="Cooney J.C."/>
            <person name="Kagawa T.F."/>
            <person name="Liu W."/>
            <person name="Song Y."/>
            <person name="Salvetti E."/>
            <person name="Wrobel A."/>
            <person name="Rasinkangas P."/>
            <person name="Parkhill J."/>
            <person name="Rea M.C."/>
            <person name="O'Sullivan O."/>
            <person name="Ritari J."/>
            <person name="Douillard F.P."/>
            <person name="Paul Ross R."/>
            <person name="Yang R."/>
            <person name="Briner A.E."/>
            <person name="Felis G.E."/>
            <person name="de Vos W.M."/>
            <person name="Barrangou R."/>
            <person name="Klaenhammer T.R."/>
            <person name="Caufield P.W."/>
            <person name="Cui Y."/>
            <person name="Zhang H."/>
            <person name="O'Toole P.W."/>
        </authorList>
    </citation>
    <scope>NUCLEOTIDE SEQUENCE [LARGE SCALE GENOMIC DNA]</scope>
    <source>
        <strain evidence="3 4">DSM 18933</strain>
    </source>
</reference>
<feature type="domain" description="Putative sugar diacid recognition" evidence="1">
    <location>
        <begin position="4"/>
        <end position="134"/>
    </location>
</feature>
<evidence type="ECO:0000259" key="2">
    <source>
        <dbReference type="Pfam" id="PF13556"/>
    </source>
</evidence>
<keyword evidence="4" id="KW-1185">Reference proteome</keyword>
<accession>A0A0R1WR31</accession>
<dbReference type="PANTHER" id="PTHR33744:SF15">
    <property type="entry name" value="CARBOHYDRATE DIACID REGULATOR"/>
    <property type="match status" value="1"/>
</dbReference>
<organism evidence="3 4">
    <name type="scientific">Ligilactobacillus hayakitensis DSM 18933 = JCM 14209</name>
    <dbReference type="NCBI Taxonomy" id="1423755"/>
    <lineage>
        <taxon>Bacteria</taxon>
        <taxon>Bacillati</taxon>
        <taxon>Bacillota</taxon>
        <taxon>Bacilli</taxon>
        <taxon>Lactobacillales</taxon>
        <taxon>Lactobacillaceae</taxon>
        <taxon>Ligilactobacillus</taxon>
    </lineage>
</organism>
<dbReference type="InterPro" id="IPR025736">
    <property type="entry name" value="PucR_C-HTH_dom"/>
</dbReference>
<gene>
    <name evidence="3" type="ORF">FC40_GL000311</name>
</gene>